<keyword evidence="1" id="KW-0812">Transmembrane</keyword>
<dbReference type="Proteomes" id="UP001341281">
    <property type="component" value="Chromosome 10"/>
</dbReference>
<reference evidence="2 3" key="1">
    <citation type="submission" date="2024-02" db="EMBL/GenBank/DDBJ databases">
        <title>High-quality chromosome-scale genome assembly of Pensacola bahiagrass (Paspalum notatum Flugge var. saurae).</title>
        <authorList>
            <person name="Vega J.M."/>
            <person name="Podio M."/>
            <person name="Orjuela J."/>
            <person name="Siena L.A."/>
            <person name="Pessino S.C."/>
            <person name="Combes M.C."/>
            <person name="Mariac C."/>
            <person name="Albertini E."/>
            <person name="Pupilli F."/>
            <person name="Ortiz J.P.A."/>
            <person name="Leblanc O."/>
        </authorList>
    </citation>
    <scope>NUCLEOTIDE SEQUENCE [LARGE SCALE GENOMIC DNA]</scope>
    <source>
        <strain evidence="2">R1</strain>
        <tissue evidence="2">Leaf</tissue>
    </source>
</reference>
<gene>
    <name evidence="2" type="ORF">U9M48_041628</name>
</gene>
<keyword evidence="1" id="KW-0472">Membrane</keyword>
<evidence type="ECO:0000313" key="2">
    <source>
        <dbReference type="EMBL" id="WVZ95925.1"/>
    </source>
</evidence>
<protein>
    <submittedName>
        <fullName evidence="2">Uncharacterized protein</fullName>
    </submittedName>
</protein>
<organism evidence="2 3">
    <name type="scientific">Paspalum notatum var. saurae</name>
    <dbReference type="NCBI Taxonomy" id="547442"/>
    <lineage>
        <taxon>Eukaryota</taxon>
        <taxon>Viridiplantae</taxon>
        <taxon>Streptophyta</taxon>
        <taxon>Embryophyta</taxon>
        <taxon>Tracheophyta</taxon>
        <taxon>Spermatophyta</taxon>
        <taxon>Magnoliopsida</taxon>
        <taxon>Liliopsida</taxon>
        <taxon>Poales</taxon>
        <taxon>Poaceae</taxon>
        <taxon>PACMAD clade</taxon>
        <taxon>Panicoideae</taxon>
        <taxon>Andropogonodae</taxon>
        <taxon>Paspaleae</taxon>
        <taxon>Paspalinae</taxon>
        <taxon>Paspalum</taxon>
    </lineage>
</organism>
<accession>A0AAQ3UPG3</accession>
<sequence length="89" mass="8772">MVATDDGGGGGSLGLGSGPLGTFLSTEKSSTRWAAGAGVWRTADAVELSISGRRTSSSAAAAATLLFAAMVVVFVSLLPTLSDPLAETV</sequence>
<dbReference type="EMBL" id="CP144754">
    <property type="protein sequence ID" value="WVZ95925.1"/>
    <property type="molecule type" value="Genomic_DNA"/>
</dbReference>
<dbReference type="AlphaFoldDB" id="A0AAQ3UPG3"/>
<keyword evidence="3" id="KW-1185">Reference proteome</keyword>
<name>A0AAQ3UPG3_PASNO</name>
<keyword evidence="1" id="KW-1133">Transmembrane helix</keyword>
<feature type="transmembrane region" description="Helical" evidence="1">
    <location>
        <begin position="59"/>
        <end position="81"/>
    </location>
</feature>
<proteinExistence type="predicted"/>
<evidence type="ECO:0000256" key="1">
    <source>
        <dbReference type="SAM" id="Phobius"/>
    </source>
</evidence>
<evidence type="ECO:0000313" key="3">
    <source>
        <dbReference type="Proteomes" id="UP001341281"/>
    </source>
</evidence>